<gene>
    <name evidence="5" type="ORF">DQQ10_24045</name>
</gene>
<name>A0A364XXW0_9BACT</name>
<dbReference type="PANTHER" id="PTHR45641">
    <property type="entry name" value="TETRATRICOPEPTIDE REPEAT PROTEIN (AFU_ORTHOLOGUE AFUA_6G03870)"/>
    <property type="match status" value="1"/>
</dbReference>
<dbReference type="InterPro" id="IPR024983">
    <property type="entry name" value="CHAT_dom"/>
</dbReference>
<proteinExistence type="predicted"/>
<protein>
    <recommendedName>
        <fullName evidence="4">CHAT domain-containing protein</fullName>
    </recommendedName>
</protein>
<comment type="caution">
    <text evidence="5">The sequence shown here is derived from an EMBL/GenBank/DDBJ whole genome shotgun (WGS) entry which is preliminary data.</text>
</comment>
<feature type="repeat" description="TPR" evidence="3">
    <location>
        <begin position="820"/>
        <end position="853"/>
    </location>
</feature>
<dbReference type="Pfam" id="PF12770">
    <property type="entry name" value="CHAT"/>
    <property type="match status" value="1"/>
</dbReference>
<dbReference type="Pfam" id="PF13424">
    <property type="entry name" value="TPR_12"/>
    <property type="match status" value="2"/>
</dbReference>
<dbReference type="SMART" id="SM00028">
    <property type="entry name" value="TPR"/>
    <property type="match status" value="8"/>
</dbReference>
<feature type="domain" description="CHAT" evidence="4">
    <location>
        <begin position="1111"/>
        <end position="1413"/>
    </location>
</feature>
<organism evidence="5 6">
    <name type="scientific">Pseudochryseolinea flava</name>
    <dbReference type="NCBI Taxonomy" id="2059302"/>
    <lineage>
        <taxon>Bacteria</taxon>
        <taxon>Pseudomonadati</taxon>
        <taxon>Bacteroidota</taxon>
        <taxon>Cytophagia</taxon>
        <taxon>Cytophagales</taxon>
        <taxon>Fulvivirgaceae</taxon>
        <taxon>Pseudochryseolinea</taxon>
    </lineage>
</organism>
<keyword evidence="1" id="KW-0677">Repeat</keyword>
<accession>A0A364XXW0</accession>
<dbReference type="SUPFAM" id="SSF48452">
    <property type="entry name" value="TPR-like"/>
    <property type="match status" value="3"/>
</dbReference>
<keyword evidence="6" id="KW-1185">Reference proteome</keyword>
<dbReference type="InterPro" id="IPR011990">
    <property type="entry name" value="TPR-like_helical_dom_sf"/>
</dbReference>
<dbReference type="Gene3D" id="1.25.40.10">
    <property type="entry name" value="Tetratricopeptide repeat domain"/>
    <property type="match status" value="5"/>
</dbReference>
<dbReference type="Proteomes" id="UP000251889">
    <property type="component" value="Unassembled WGS sequence"/>
</dbReference>
<evidence type="ECO:0000313" key="6">
    <source>
        <dbReference type="Proteomes" id="UP000251889"/>
    </source>
</evidence>
<dbReference type="EMBL" id="QMFY01000018">
    <property type="protein sequence ID" value="RAV98403.1"/>
    <property type="molecule type" value="Genomic_DNA"/>
</dbReference>
<keyword evidence="2 3" id="KW-0802">TPR repeat</keyword>
<evidence type="ECO:0000313" key="5">
    <source>
        <dbReference type="EMBL" id="RAV98403.1"/>
    </source>
</evidence>
<dbReference type="OrthoDB" id="9771112at2"/>
<evidence type="ECO:0000256" key="1">
    <source>
        <dbReference type="ARBA" id="ARBA00022737"/>
    </source>
</evidence>
<dbReference type="PROSITE" id="PS50005">
    <property type="entry name" value="TPR"/>
    <property type="match status" value="1"/>
</dbReference>
<reference evidence="5 6" key="1">
    <citation type="submission" date="2018-06" db="EMBL/GenBank/DDBJ databases">
        <title>Chryseolinea flavus sp. nov., a member of the phylum Bacteroidetes isolated from soil.</title>
        <authorList>
            <person name="Li Y."/>
            <person name="Wang J."/>
        </authorList>
    </citation>
    <scope>NUCLEOTIDE SEQUENCE [LARGE SCALE GENOMIC DNA]</scope>
    <source>
        <strain evidence="5 6">SDU1-6</strain>
    </source>
</reference>
<evidence type="ECO:0000259" key="4">
    <source>
        <dbReference type="Pfam" id="PF12770"/>
    </source>
</evidence>
<evidence type="ECO:0000256" key="3">
    <source>
        <dbReference type="PROSITE-ProRule" id="PRU00339"/>
    </source>
</evidence>
<dbReference type="InterPro" id="IPR019734">
    <property type="entry name" value="TPR_rpt"/>
</dbReference>
<dbReference type="RefSeq" id="WP_112749488.1">
    <property type="nucleotide sequence ID" value="NZ_QMFY01000018.1"/>
</dbReference>
<dbReference type="PANTHER" id="PTHR45641:SF19">
    <property type="entry name" value="NEPHROCYSTIN-3"/>
    <property type="match status" value="1"/>
</dbReference>
<sequence length="1415" mass="161382">MKNVRFSLFVLLIVLVQPILAQNKKFDKSLAKIDASFNSGKFSKASSALAKLKKTITAKMGAENPYMPALYIREARITMALGVFTTFDHTLNNALTSSSAVFGENSTSYASTYIDVAEIYNEYGNYRVSREYLGKARDLLKKTDQLTDVLTGRLALVEAEAMIGQGYWDEALDLLASVEDYYIKRAVDKETKVEDGNIKTKRVPEEELPTRFGDYVKLLTLRGDAYASKGLISLASTDPDADKTFSQLNSWIKDRKKYFAETSLATVQYRYDWAQVLIENGNEEGLQQKNLQLDNILSDLKSKTSPTNSLAHNLYLLYLKDLLKRDSRARYINVKLEYQKIIDKSYPKISLHNINLRAVEFDSKLSRDKTKNLEADALGVLNSKSLPKNHKTNLLILQFLYDIALTEKRYTNAEGYLNQMGEVKKELYGEEAPEYHLHKLKLANFYLDYTNKIEDAGKIFEGSYINKLSSTIGVQHKDYLEILNHLANYYELIDQYAKASKTLTIAGKAVREKYDITDILYAREMNNIAKLKLKLGEYESAGEDLNTSLKIIAEKDSKNAAYYPTYIDALETQAKLYGIKGMFDEAVENLEKSKKLFNKADVLVSNELSSAEELTSLFIQLGRYSEATKLLATQIPEYEKLYGRNSLRLIEPLTNEGRILLANADYSEAEKTAMRANQIAVKSYGDNSTKTAPTQRLLSDIAYTLGDYDRAQDNLIKALASQEKQFGRNHIEVAKSISQLALTKFHKGDSKKEVEKLMNEAQKIMLDKLGNTNPQYAEILKNVAVLYISEKKFDIAFNSLTVAEGIWRAKTGSKTNINLASIYILTGDVYYQLKNYNKAQEFYDRGKEIYERFFNDKHPEYVKILAKLGKVYYMKADYKRSKKLIEEALDNYENYIKQYFPAQTEAQKAKYWNTIKGDFEFYNTLAFGNLEDFKDLAGKVYNYQLLTKALLLSSTLKMRERILNSTDEELKNQYNTWTEKKELMTLALSMSPAQLSERNIDPTLLQQEVDRLEKELSEKSELFGQSFDNKRITFEDVKKSLKPNEVAIEMIRYRYFNHNLTDSVIYAALYIKSDFSKPKVIILNDGKRLETRFFKYYRYAITGMIPDQYSYTAFWKPIADELGQASTIYLSADGVYNQINLESLPTPDGKYVIDNSNIVLISNTKDLYLRKIKSRAKSSDNTAYLIGNPAFYKTASADNSISQLPGTEKEINQLDFMLKQKAWLTTVFVDNTASEEKIKEINNVRVVHLATHGFYKPSVPVTLDEEIQGNEAILTQNPFMRNGLLLKGAGDLMEKTDFNYNMESGILTAQEAMSLNLDKTDMVVLSACETGLGDLEAGEGVMGLQRAFMVAGAKFLVMSMFKVDDDATQKLMLKFYQKWLNSGNFRQSFTEAKIELRAERPEPIYWGAFMIIGLE</sequence>
<evidence type="ECO:0000256" key="2">
    <source>
        <dbReference type="ARBA" id="ARBA00022803"/>
    </source>
</evidence>